<dbReference type="GO" id="GO:0006974">
    <property type="term" value="P:DNA damage response"/>
    <property type="evidence" value="ECO:0007669"/>
    <property type="project" value="UniProtKB-ARBA"/>
</dbReference>
<dbReference type="SUPFAM" id="SSF47095">
    <property type="entry name" value="HMG-box"/>
    <property type="match status" value="1"/>
</dbReference>
<dbReference type="GO" id="GO:0005634">
    <property type="term" value="C:nucleus"/>
    <property type="evidence" value="ECO:0007669"/>
    <property type="project" value="TreeGrafter"/>
</dbReference>
<name>K1PVW6_MAGGI</name>
<gene>
    <name evidence="1" type="ORF">CGI_10027770</name>
</gene>
<reference evidence="1" key="1">
    <citation type="journal article" date="2012" name="Nature">
        <title>The oyster genome reveals stress adaptation and complexity of shell formation.</title>
        <authorList>
            <person name="Zhang G."/>
            <person name="Fang X."/>
            <person name="Guo X."/>
            <person name="Li L."/>
            <person name="Luo R."/>
            <person name="Xu F."/>
            <person name="Yang P."/>
            <person name="Zhang L."/>
            <person name="Wang X."/>
            <person name="Qi H."/>
            <person name="Xiong Z."/>
            <person name="Que H."/>
            <person name="Xie Y."/>
            <person name="Holland P.W."/>
            <person name="Paps J."/>
            <person name="Zhu Y."/>
            <person name="Wu F."/>
            <person name="Chen Y."/>
            <person name="Wang J."/>
            <person name="Peng C."/>
            <person name="Meng J."/>
            <person name="Yang L."/>
            <person name="Liu J."/>
            <person name="Wen B."/>
            <person name="Zhang N."/>
            <person name="Huang Z."/>
            <person name="Zhu Q."/>
            <person name="Feng Y."/>
            <person name="Mount A."/>
            <person name="Hedgecock D."/>
            <person name="Xu Z."/>
            <person name="Liu Y."/>
            <person name="Domazet-Loso T."/>
            <person name="Du Y."/>
            <person name="Sun X."/>
            <person name="Zhang S."/>
            <person name="Liu B."/>
            <person name="Cheng P."/>
            <person name="Jiang X."/>
            <person name="Li J."/>
            <person name="Fan D."/>
            <person name="Wang W."/>
            <person name="Fu W."/>
            <person name="Wang T."/>
            <person name="Wang B."/>
            <person name="Zhang J."/>
            <person name="Peng Z."/>
            <person name="Li Y."/>
            <person name="Li N."/>
            <person name="Wang J."/>
            <person name="Chen M."/>
            <person name="He Y."/>
            <person name="Tan F."/>
            <person name="Song X."/>
            <person name="Zheng Q."/>
            <person name="Huang R."/>
            <person name="Yang H."/>
            <person name="Du X."/>
            <person name="Chen L."/>
            <person name="Yang M."/>
            <person name="Gaffney P.M."/>
            <person name="Wang S."/>
            <person name="Luo L."/>
            <person name="She Z."/>
            <person name="Ming Y."/>
            <person name="Huang W."/>
            <person name="Zhang S."/>
            <person name="Huang B."/>
            <person name="Zhang Y."/>
            <person name="Qu T."/>
            <person name="Ni P."/>
            <person name="Miao G."/>
            <person name="Wang J."/>
            <person name="Wang Q."/>
            <person name="Steinberg C.E."/>
            <person name="Wang H."/>
            <person name="Li N."/>
            <person name="Qian L."/>
            <person name="Zhang G."/>
            <person name="Li Y."/>
            <person name="Yang H."/>
            <person name="Liu X."/>
            <person name="Wang J."/>
            <person name="Yin Y."/>
            <person name="Wang J."/>
        </authorList>
    </citation>
    <scope>NUCLEOTIDE SEQUENCE [LARGE SCALE GENOMIC DNA]</scope>
    <source>
        <strain evidence="1">05x7-T-G4-1.051#20</strain>
    </source>
</reference>
<accession>K1PVW6</accession>
<protein>
    <submittedName>
        <fullName evidence="1">Acidic repeat-containing protein</fullName>
    </submittedName>
</protein>
<dbReference type="InterPro" id="IPR006640">
    <property type="entry name" value="SprT-like_domain"/>
</dbReference>
<dbReference type="Pfam" id="PF10263">
    <property type="entry name" value="SprT-like"/>
    <property type="match status" value="1"/>
</dbReference>
<dbReference type="PANTHER" id="PTHR23099">
    <property type="entry name" value="TRANSCRIPTIONAL REGULATOR"/>
    <property type="match status" value="1"/>
</dbReference>
<dbReference type="InterPro" id="IPR035240">
    <property type="entry name" value="SprT_Zn_ribbon"/>
</dbReference>
<dbReference type="EMBL" id="JH816453">
    <property type="protein sequence ID" value="EKC28482.1"/>
    <property type="molecule type" value="Genomic_DNA"/>
</dbReference>
<dbReference type="InterPro" id="IPR036910">
    <property type="entry name" value="HMG_box_dom_sf"/>
</dbReference>
<dbReference type="AlphaFoldDB" id="K1PVW6"/>
<evidence type="ECO:0000313" key="1">
    <source>
        <dbReference type="EMBL" id="EKC28482.1"/>
    </source>
</evidence>
<sequence>MKEDLTKKLFKIYNDTVFDNQLPEDLQILWNNRLLKTAGYCVYRKNAKVHDSKTVRIELSTKVCDSAERVRDTLIHELCHAAVWLLHGKNDGHGPYWRIWAKKANLTHPEIPVIARCHSYSISTKYTYQCSKCGYSIGRHSKSLDTSRKVCGFCHGEFVLLNNQKMSRGSASTPATPRTPNKFAMYVKENYSTVKEKEKDLKHGDIMKLLGKQFAEKNKISS</sequence>
<dbReference type="PANTHER" id="PTHR23099:SF0">
    <property type="entry name" value="GERM CELL NUCLEAR ACIDIC PROTEIN"/>
    <property type="match status" value="1"/>
</dbReference>
<dbReference type="Gene3D" id="1.10.30.10">
    <property type="entry name" value="High mobility group box domain"/>
    <property type="match status" value="1"/>
</dbReference>
<proteinExistence type="predicted"/>
<dbReference type="HOGENOM" id="CLU_012966_1_0_1"/>
<organism evidence="1">
    <name type="scientific">Magallana gigas</name>
    <name type="common">Pacific oyster</name>
    <name type="synonym">Crassostrea gigas</name>
    <dbReference type="NCBI Taxonomy" id="29159"/>
    <lineage>
        <taxon>Eukaryota</taxon>
        <taxon>Metazoa</taxon>
        <taxon>Spiralia</taxon>
        <taxon>Lophotrochozoa</taxon>
        <taxon>Mollusca</taxon>
        <taxon>Bivalvia</taxon>
        <taxon>Autobranchia</taxon>
        <taxon>Pteriomorphia</taxon>
        <taxon>Ostreida</taxon>
        <taxon>Ostreoidea</taxon>
        <taxon>Ostreidae</taxon>
        <taxon>Magallana</taxon>
    </lineage>
</organism>
<dbReference type="Pfam" id="PF17283">
    <property type="entry name" value="Zn_ribbon_SprT"/>
    <property type="match status" value="1"/>
</dbReference>
<dbReference type="InParanoid" id="K1PVW6"/>
<dbReference type="SMART" id="SM00731">
    <property type="entry name" value="SprT"/>
    <property type="match status" value="1"/>
</dbReference>